<evidence type="ECO:0000313" key="10">
    <source>
        <dbReference type="EMBL" id="HHR96455.1"/>
    </source>
</evidence>
<gene>
    <name evidence="10" type="primary">cofE</name>
    <name evidence="10" type="ORF">ENL47_06525</name>
    <name evidence="9" type="ORF">ENM84_01525</name>
</gene>
<dbReference type="NCBIfam" id="TIGR01916">
    <property type="entry name" value="F420_cofE"/>
    <property type="match status" value="1"/>
</dbReference>
<proteinExistence type="predicted"/>
<name>A0A7C5YWW6_9CREN</name>
<dbReference type="EMBL" id="DRZI01000054">
    <property type="protein sequence ID" value="HHP81325.1"/>
    <property type="molecule type" value="Genomic_DNA"/>
</dbReference>
<evidence type="ECO:0000256" key="5">
    <source>
        <dbReference type="ARBA" id="ARBA00022958"/>
    </source>
</evidence>
<dbReference type="GO" id="GO:0052618">
    <property type="term" value="F:coenzyme F420-0:L-glutamate ligase activity"/>
    <property type="evidence" value="ECO:0007669"/>
    <property type="project" value="UniProtKB-EC"/>
</dbReference>
<accession>A0A7C5YWW6</accession>
<keyword evidence="3" id="KW-0547">Nucleotide-binding</keyword>
<organism evidence="10">
    <name type="scientific">Ignisphaera aggregans</name>
    <dbReference type="NCBI Taxonomy" id="334771"/>
    <lineage>
        <taxon>Archaea</taxon>
        <taxon>Thermoproteota</taxon>
        <taxon>Thermoprotei</taxon>
        <taxon>Desulfurococcales</taxon>
        <taxon>Desulfurococcaceae</taxon>
        <taxon>Ignisphaera</taxon>
    </lineage>
</organism>
<evidence type="ECO:0000256" key="7">
    <source>
        <dbReference type="ARBA" id="ARBA00023211"/>
    </source>
</evidence>
<dbReference type="Pfam" id="PF01996">
    <property type="entry name" value="F420_ligase"/>
    <property type="match status" value="1"/>
</dbReference>
<evidence type="ECO:0000313" key="9">
    <source>
        <dbReference type="EMBL" id="HHP81325.1"/>
    </source>
</evidence>
<keyword evidence="4" id="KW-0460">Magnesium</keyword>
<keyword evidence="6" id="KW-0342">GTP-binding</keyword>
<dbReference type="PANTHER" id="PTHR47917:SF1">
    <property type="entry name" value="COENZYME F420:L-GLUTAMATE LIGASE"/>
    <property type="match status" value="1"/>
</dbReference>
<evidence type="ECO:0000256" key="2">
    <source>
        <dbReference type="ARBA" id="ARBA00022723"/>
    </source>
</evidence>
<dbReference type="Gene3D" id="3.30.1330.100">
    <property type="entry name" value="CofE-like"/>
    <property type="match status" value="1"/>
</dbReference>
<dbReference type="Gene3D" id="3.90.1660.10">
    <property type="entry name" value="CofE-like domain"/>
    <property type="match status" value="1"/>
</dbReference>
<dbReference type="InterPro" id="IPR002847">
    <property type="entry name" value="F420-0_gamma-glut_ligase-dom"/>
</dbReference>
<dbReference type="PANTHER" id="PTHR47917">
    <property type="match status" value="1"/>
</dbReference>
<keyword evidence="2" id="KW-0479">Metal-binding</keyword>
<dbReference type="InterPro" id="IPR008225">
    <property type="entry name" value="F420-0_g-glutamyl_ligase"/>
</dbReference>
<dbReference type="EMBL" id="DRUB01000126">
    <property type="protein sequence ID" value="HHR96455.1"/>
    <property type="molecule type" value="Genomic_DNA"/>
</dbReference>
<evidence type="ECO:0000256" key="6">
    <source>
        <dbReference type="ARBA" id="ARBA00023134"/>
    </source>
</evidence>
<keyword evidence="7" id="KW-0464">Manganese</keyword>
<protein>
    <submittedName>
        <fullName evidence="10">Coenzyme F420-0:L-glutamate ligase</fullName>
        <ecNumber evidence="10">6.3.2.31</ecNumber>
    </submittedName>
</protein>
<feature type="domain" description="Coenzyme F420:L-glutamate ligase-like" evidence="8">
    <location>
        <begin position="14"/>
        <end position="228"/>
    </location>
</feature>
<reference evidence="10" key="1">
    <citation type="journal article" date="2020" name="mSystems">
        <title>Genome- and Community-Level Interaction Insights into Carbon Utilization and Element Cycling Functions of Hydrothermarchaeota in Hydrothermal Sediment.</title>
        <authorList>
            <person name="Zhou Z."/>
            <person name="Liu Y."/>
            <person name="Xu W."/>
            <person name="Pan J."/>
            <person name="Luo Z.H."/>
            <person name="Li M."/>
        </authorList>
    </citation>
    <scope>NUCLEOTIDE SEQUENCE [LARGE SCALE GENOMIC DNA]</scope>
    <source>
        <strain evidence="10">SpSt-1</strain>
        <strain evidence="9">SpSt-1121</strain>
    </source>
</reference>
<evidence type="ECO:0000259" key="8">
    <source>
        <dbReference type="Pfam" id="PF01996"/>
    </source>
</evidence>
<dbReference type="SUPFAM" id="SSF144010">
    <property type="entry name" value="CofE-like"/>
    <property type="match status" value="1"/>
</dbReference>
<evidence type="ECO:0000256" key="3">
    <source>
        <dbReference type="ARBA" id="ARBA00022741"/>
    </source>
</evidence>
<evidence type="ECO:0000256" key="1">
    <source>
        <dbReference type="ARBA" id="ARBA00022598"/>
    </source>
</evidence>
<dbReference type="AlphaFoldDB" id="A0A7C5YWW6"/>
<sequence length="252" mass="27969">MRRVEIYGLRIDREIIPGDNIAEVIVMASKTNGIEILNGDIIVVSSKVIAKSENRIISLDTVEPSKEAIEIANITNKDPRLVELILRESKEVLKIERNNIIVLTKHGIVCANAGIDQSNTGGTGRVILLPVNPDVSAKRIREYINKVLGINVAIIVSDTYGRPFREGQVNFAIGFSGICPYRDYRGQSDRDGYILRVKNIAIVDEIAAAAELVMGQSTENTPFAIVRGVEYNICEESGFNDVAMPKERWLFR</sequence>
<dbReference type="GO" id="GO:0005525">
    <property type="term" value="F:GTP binding"/>
    <property type="evidence" value="ECO:0007669"/>
    <property type="project" value="UniProtKB-KW"/>
</dbReference>
<evidence type="ECO:0000256" key="4">
    <source>
        <dbReference type="ARBA" id="ARBA00022842"/>
    </source>
</evidence>
<keyword evidence="1 10" id="KW-0436">Ligase</keyword>
<dbReference type="EC" id="6.3.2.31" evidence="10"/>
<dbReference type="GO" id="GO:0046872">
    <property type="term" value="F:metal ion binding"/>
    <property type="evidence" value="ECO:0007669"/>
    <property type="project" value="UniProtKB-KW"/>
</dbReference>
<comment type="caution">
    <text evidence="10">The sequence shown here is derived from an EMBL/GenBank/DDBJ whole genome shotgun (WGS) entry which is preliminary data.</text>
</comment>
<keyword evidence="5" id="KW-0630">Potassium</keyword>